<proteinExistence type="predicted"/>
<keyword evidence="2" id="KW-1185">Reference proteome</keyword>
<dbReference type="Proteomes" id="UP000887116">
    <property type="component" value="Unassembled WGS sequence"/>
</dbReference>
<comment type="caution">
    <text evidence="1">The sequence shown here is derived from an EMBL/GenBank/DDBJ whole genome shotgun (WGS) entry which is preliminary data.</text>
</comment>
<organism evidence="1 2">
    <name type="scientific">Trichonephila clavata</name>
    <name type="common">Joro spider</name>
    <name type="synonym">Nephila clavata</name>
    <dbReference type="NCBI Taxonomy" id="2740835"/>
    <lineage>
        <taxon>Eukaryota</taxon>
        <taxon>Metazoa</taxon>
        <taxon>Ecdysozoa</taxon>
        <taxon>Arthropoda</taxon>
        <taxon>Chelicerata</taxon>
        <taxon>Arachnida</taxon>
        <taxon>Araneae</taxon>
        <taxon>Araneomorphae</taxon>
        <taxon>Entelegynae</taxon>
        <taxon>Araneoidea</taxon>
        <taxon>Nephilidae</taxon>
        <taxon>Trichonephila</taxon>
    </lineage>
</organism>
<dbReference type="EMBL" id="BMAO01027094">
    <property type="protein sequence ID" value="GFR14506.1"/>
    <property type="molecule type" value="Genomic_DNA"/>
</dbReference>
<dbReference type="OrthoDB" id="10049357at2759"/>
<reference evidence="1" key="1">
    <citation type="submission" date="2020-07" db="EMBL/GenBank/DDBJ databases">
        <title>Multicomponent nature underlies the extraordinary mechanical properties of spider dragline silk.</title>
        <authorList>
            <person name="Kono N."/>
            <person name="Nakamura H."/>
            <person name="Mori M."/>
            <person name="Yoshida Y."/>
            <person name="Ohtoshi R."/>
            <person name="Malay A.D."/>
            <person name="Moran D.A.P."/>
            <person name="Tomita M."/>
            <person name="Numata K."/>
            <person name="Arakawa K."/>
        </authorList>
    </citation>
    <scope>NUCLEOTIDE SEQUENCE</scope>
</reference>
<accession>A0A8X6GZM1</accession>
<dbReference type="AlphaFoldDB" id="A0A8X6GZM1"/>
<protein>
    <submittedName>
        <fullName evidence="1">Integrase catalytic domain-containing protein</fullName>
    </submittedName>
</protein>
<gene>
    <name evidence="1" type="primary">AVEN_226436_1</name>
    <name evidence="1" type="ORF">TNCT_127941</name>
</gene>
<evidence type="ECO:0000313" key="1">
    <source>
        <dbReference type="EMBL" id="GFR14506.1"/>
    </source>
</evidence>
<name>A0A8X6GZM1_TRICU</name>
<evidence type="ECO:0000313" key="2">
    <source>
        <dbReference type="Proteomes" id="UP000887116"/>
    </source>
</evidence>
<sequence>MVKTVKEPLRKILGRSLLSFEELTTLLAEIKNIVNLRPFTYVSDDKDDPEPLTPANFLYFGRNDFDYPMQFAELFDKHSPKRHHDEENFIKLCF</sequence>